<evidence type="ECO:0008006" key="4">
    <source>
        <dbReference type="Google" id="ProtNLM"/>
    </source>
</evidence>
<dbReference type="PROSITE" id="PS51318">
    <property type="entry name" value="TAT"/>
    <property type="match status" value="1"/>
</dbReference>
<organism evidence="2 3">
    <name type="scientific">Streptomyces ehimensis</name>
    <dbReference type="NCBI Taxonomy" id="68195"/>
    <lineage>
        <taxon>Bacteria</taxon>
        <taxon>Bacillati</taxon>
        <taxon>Actinomycetota</taxon>
        <taxon>Actinomycetes</taxon>
        <taxon>Kitasatosporales</taxon>
        <taxon>Streptomycetaceae</taxon>
        <taxon>Streptomyces</taxon>
    </lineage>
</organism>
<keyword evidence="1" id="KW-0732">Signal</keyword>
<feature type="signal peptide" evidence="1">
    <location>
        <begin position="1"/>
        <end position="31"/>
    </location>
</feature>
<name>A0ABV9BIB8_9ACTN</name>
<dbReference type="RefSeq" id="WP_358239216.1">
    <property type="nucleotide sequence ID" value="NZ_JBHSFS010000005.1"/>
</dbReference>
<reference evidence="3" key="1">
    <citation type="journal article" date="2019" name="Int. J. Syst. Evol. Microbiol.">
        <title>The Global Catalogue of Microorganisms (GCM) 10K type strain sequencing project: providing services to taxonomists for standard genome sequencing and annotation.</title>
        <authorList>
            <consortium name="The Broad Institute Genomics Platform"/>
            <consortium name="The Broad Institute Genome Sequencing Center for Infectious Disease"/>
            <person name="Wu L."/>
            <person name="Ma J."/>
        </authorList>
    </citation>
    <scope>NUCLEOTIDE SEQUENCE [LARGE SCALE GENOMIC DNA]</scope>
    <source>
        <strain evidence="3">CECT 8064</strain>
    </source>
</reference>
<gene>
    <name evidence="2" type="ORF">ACFPEN_12850</name>
</gene>
<evidence type="ECO:0000313" key="2">
    <source>
        <dbReference type="EMBL" id="MFC4513827.1"/>
    </source>
</evidence>
<evidence type="ECO:0000256" key="1">
    <source>
        <dbReference type="SAM" id="SignalP"/>
    </source>
</evidence>
<proteinExistence type="predicted"/>
<accession>A0ABV9BIB8</accession>
<dbReference type="InterPro" id="IPR006311">
    <property type="entry name" value="TAT_signal"/>
</dbReference>
<dbReference type="EMBL" id="JBHSFS010000005">
    <property type="protein sequence ID" value="MFC4513827.1"/>
    <property type="molecule type" value="Genomic_DNA"/>
</dbReference>
<comment type="caution">
    <text evidence="2">The sequence shown here is derived from an EMBL/GenBank/DDBJ whole genome shotgun (WGS) entry which is preliminary data.</text>
</comment>
<keyword evidence="3" id="KW-1185">Reference proteome</keyword>
<sequence length="64" mass="6249">MSRTRRTALALAASTVLAVLGAVATAPAAQAAPAAPLSTGGDLCRGVQNFLTNSGININGTCPP</sequence>
<dbReference type="Proteomes" id="UP001595990">
    <property type="component" value="Unassembled WGS sequence"/>
</dbReference>
<protein>
    <recommendedName>
        <fullName evidence="4">Chitinase</fullName>
    </recommendedName>
</protein>
<feature type="chain" id="PRO_5045927531" description="Chitinase" evidence="1">
    <location>
        <begin position="32"/>
        <end position="64"/>
    </location>
</feature>
<evidence type="ECO:0000313" key="3">
    <source>
        <dbReference type="Proteomes" id="UP001595990"/>
    </source>
</evidence>